<gene>
    <name evidence="20" type="primary">LOC108995923</name>
</gene>
<evidence type="ECO:0000256" key="11">
    <source>
        <dbReference type="ARBA" id="ARBA00022840"/>
    </source>
</evidence>
<evidence type="ECO:0000313" key="19">
    <source>
        <dbReference type="Proteomes" id="UP000235220"/>
    </source>
</evidence>
<sequence length="346" mass="39268">MEKQSFSSFSSSSSFMVTIQPQQPLQLDSHCLPDQRNSLRDKRLLHLPHWNTCPFQFQLISHSHPLGPQQQQFKRINTTSHWKPLQAHSDLETNSFEDEIPSEIGQIMELQYLSLFNNSLNGTIPNQLCSIKGCIYLVYEYVERGSLGKVLYGVNEKVELDWGTRVNIVQGVAHAIAYLHHDCFPPIVHRDIIVNNILLESDFKPRLSDFGIARLLDPKKINWTTIAGSYGYMAPELALTMQVTEKCDVYSFGVVTLEVMMGRHPRELLASLSSSQSTMAKLVTDNKEFLLKDVLDQGFPPPTGQIVEAVVFVVTVALGMVNYNPKSQPPSILWHKNCHHYQVHQP</sequence>
<dbReference type="PANTHER" id="PTHR48005">
    <property type="entry name" value="LEUCINE RICH REPEAT KINASE 2"/>
    <property type="match status" value="1"/>
</dbReference>
<protein>
    <recommendedName>
        <fullName evidence="2">non-specific serine/threonine protein kinase</fullName>
        <ecNumber evidence="2">2.7.11.1</ecNumber>
    </recommendedName>
</protein>
<dbReference type="InterPro" id="IPR032675">
    <property type="entry name" value="LRR_dom_sf"/>
</dbReference>
<evidence type="ECO:0000256" key="5">
    <source>
        <dbReference type="ARBA" id="ARBA00022679"/>
    </source>
</evidence>
<keyword evidence="7" id="KW-0732">Signal</keyword>
<evidence type="ECO:0000259" key="18">
    <source>
        <dbReference type="PROSITE" id="PS50011"/>
    </source>
</evidence>
<dbReference type="Gramene" id="Jr01_32710_p1">
    <property type="protein sequence ID" value="cds.Jr01_32710_p1"/>
    <property type="gene ID" value="Jr01_32710"/>
</dbReference>
<evidence type="ECO:0000256" key="8">
    <source>
        <dbReference type="ARBA" id="ARBA00022737"/>
    </source>
</evidence>
<keyword evidence="9" id="KW-0547">Nucleotide-binding</keyword>
<dbReference type="AlphaFoldDB" id="A0A2I4F674"/>
<comment type="catalytic activity">
    <reaction evidence="17">
        <text>L-seryl-[protein] + ATP = O-phospho-L-seryl-[protein] + ADP + H(+)</text>
        <dbReference type="Rhea" id="RHEA:17989"/>
        <dbReference type="Rhea" id="RHEA-COMP:9863"/>
        <dbReference type="Rhea" id="RHEA-COMP:11604"/>
        <dbReference type="ChEBI" id="CHEBI:15378"/>
        <dbReference type="ChEBI" id="CHEBI:29999"/>
        <dbReference type="ChEBI" id="CHEBI:30616"/>
        <dbReference type="ChEBI" id="CHEBI:83421"/>
        <dbReference type="ChEBI" id="CHEBI:456216"/>
        <dbReference type="EC" id="2.7.11.1"/>
    </reaction>
</comment>
<dbReference type="RefSeq" id="XP_018827142.1">
    <property type="nucleotide sequence ID" value="XM_018971597.2"/>
</dbReference>
<keyword evidence="15" id="KW-0325">Glycoprotein</keyword>
<dbReference type="EC" id="2.7.11.1" evidence="2"/>
<dbReference type="Gene3D" id="3.80.10.10">
    <property type="entry name" value="Ribonuclease Inhibitor"/>
    <property type="match status" value="1"/>
</dbReference>
<keyword evidence="3" id="KW-0723">Serine/threonine-protein kinase</keyword>
<dbReference type="GO" id="GO:0004674">
    <property type="term" value="F:protein serine/threonine kinase activity"/>
    <property type="evidence" value="ECO:0007669"/>
    <property type="project" value="UniProtKB-KW"/>
</dbReference>
<dbReference type="Pfam" id="PF00069">
    <property type="entry name" value="Pkinase"/>
    <property type="match status" value="1"/>
</dbReference>
<evidence type="ECO:0000256" key="3">
    <source>
        <dbReference type="ARBA" id="ARBA00022527"/>
    </source>
</evidence>
<dbReference type="PROSITE" id="PS50011">
    <property type="entry name" value="PROTEIN_KINASE_DOM"/>
    <property type="match status" value="1"/>
</dbReference>
<dbReference type="PANTHER" id="PTHR48005:SF16">
    <property type="entry name" value="MDIS1-INTERACTING RECEPTOR LIKE KINASE 2-LIKE ISOFORM X1"/>
    <property type="match status" value="1"/>
</dbReference>
<dbReference type="SUPFAM" id="SSF56112">
    <property type="entry name" value="Protein kinase-like (PK-like)"/>
    <property type="match status" value="1"/>
</dbReference>
<keyword evidence="11" id="KW-0067">ATP-binding</keyword>
<dbReference type="GO" id="GO:0016020">
    <property type="term" value="C:membrane"/>
    <property type="evidence" value="ECO:0007669"/>
    <property type="project" value="UniProtKB-SubCell"/>
</dbReference>
<keyword evidence="8" id="KW-0677">Repeat</keyword>
<dbReference type="SUPFAM" id="SSF52058">
    <property type="entry name" value="L domain-like"/>
    <property type="match status" value="1"/>
</dbReference>
<evidence type="ECO:0000256" key="6">
    <source>
        <dbReference type="ARBA" id="ARBA00022692"/>
    </source>
</evidence>
<dbReference type="OrthoDB" id="1895577at2759"/>
<dbReference type="Proteomes" id="UP000235220">
    <property type="component" value="Chromosome 1"/>
</dbReference>
<accession>A0A2I4F674</accession>
<organism evidence="19 20">
    <name type="scientific">Juglans regia</name>
    <name type="common">English walnut</name>
    <dbReference type="NCBI Taxonomy" id="51240"/>
    <lineage>
        <taxon>Eukaryota</taxon>
        <taxon>Viridiplantae</taxon>
        <taxon>Streptophyta</taxon>
        <taxon>Embryophyta</taxon>
        <taxon>Tracheophyta</taxon>
        <taxon>Spermatophyta</taxon>
        <taxon>Magnoliopsida</taxon>
        <taxon>eudicotyledons</taxon>
        <taxon>Gunneridae</taxon>
        <taxon>Pentapetalae</taxon>
        <taxon>rosids</taxon>
        <taxon>fabids</taxon>
        <taxon>Fagales</taxon>
        <taxon>Juglandaceae</taxon>
        <taxon>Juglans</taxon>
    </lineage>
</organism>
<proteinExistence type="predicted"/>
<keyword evidence="13" id="KW-0472">Membrane</keyword>
<dbReference type="GO" id="GO:0005524">
    <property type="term" value="F:ATP binding"/>
    <property type="evidence" value="ECO:0007669"/>
    <property type="project" value="UniProtKB-KW"/>
</dbReference>
<dbReference type="InterPro" id="IPR000719">
    <property type="entry name" value="Prot_kinase_dom"/>
</dbReference>
<comment type="subcellular location">
    <subcellularLocation>
        <location evidence="1">Membrane</location>
        <topology evidence="1">Single-pass membrane protein</topology>
    </subcellularLocation>
</comment>
<evidence type="ECO:0000256" key="10">
    <source>
        <dbReference type="ARBA" id="ARBA00022777"/>
    </source>
</evidence>
<dbReference type="KEGG" id="jre:108995923"/>
<keyword evidence="10" id="KW-0418">Kinase</keyword>
<keyword evidence="12" id="KW-1133">Transmembrane helix</keyword>
<comment type="catalytic activity">
    <reaction evidence="16">
        <text>L-threonyl-[protein] + ATP = O-phospho-L-threonyl-[protein] + ADP + H(+)</text>
        <dbReference type="Rhea" id="RHEA:46608"/>
        <dbReference type="Rhea" id="RHEA-COMP:11060"/>
        <dbReference type="Rhea" id="RHEA-COMP:11605"/>
        <dbReference type="ChEBI" id="CHEBI:15378"/>
        <dbReference type="ChEBI" id="CHEBI:30013"/>
        <dbReference type="ChEBI" id="CHEBI:30616"/>
        <dbReference type="ChEBI" id="CHEBI:61977"/>
        <dbReference type="ChEBI" id="CHEBI:456216"/>
        <dbReference type="EC" id="2.7.11.1"/>
    </reaction>
</comment>
<reference evidence="20" key="1">
    <citation type="submission" date="2025-08" db="UniProtKB">
        <authorList>
            <consortium name="RefSeq"/>
        </authorList>
    </citation>
    <scope>IDENTIFICATION</scope>
    <source>
        <tissue evidence="20">Leaves</tissue>
    </source>
</reference>
<dbReference type="GeneID" id="108995923"/>
<evidence type="ECO:0000256" key="15">
    <source>
        <dbReference type="ARBA" id="ARBA00023180"/>
    </source>
</evidence>
<evidence type="ECO:0000256" key="13">
    <source>
        <dbReference type="ARBA" id="ARBA00023136"/>
    </source>
</evidence>
<evidence type="ECO:0000256" key="16">
    <source>
        <dbReference type="ARBA" id="ARBA00047899"/>
    </source>
</evidence>
<keyword evidence="6" id="KW-0812">Transmembrane</keyword>
<evidence type="ECO:0000256" key="17">
    <source>
        <dbReference type="ARBA" id="ARBA00048679"/>
    </source>
</evidence>
<dbReference type="InterPro" id="IPR051420">
    <property type="entry name" value="Ser_Thr_Kinases_DiverseReg"/>
</dbReference>
<dbReference type="Gene3D" id="1.10.510.10">
    <property type="entry name" value="Transferase(Phosphotransferase) domain 1"/>
    <property type="match status" value="1"/>
</dbReference>
<dbReference type="STRING" id="51240.A0A2I4F674"/>
<keyword evidence="5" id="KW-0808">Transferase</keyword>
<dbReference type="GO" id="GO:0004672">
    <property type="term" value="F:protein kinase activity"/>
    <property type="evidence" value="ECO:0000318"/>
    <property type="project" value="GO_Central"/>
</dbReference>
<keyword evidence="4" id="KW-0433">Leucine-rich repeat</keyword>
<evidence type="ECO:0000256" key="4">
    <source>
        <dbReference type="ARBA" id="ARBA00022614"/>
    </source>
</evidence>
<keyword evidence="14" id="KW-0675">Receptor</keyword>
<keyword evidence="19" id="KW-1185">Reference proteome</keyword>
<evidence type="ECO:0000256" key="2">
    <source>
        <dbReference type="ARBA" id="ARBA00012513"/>
    </source>
</evidence>
<evidence type="ECO:0000256" key="1">
    <source>
        <dbReference type="ARBA" id="ARBA00004167"/>
    </source>
</evidence>
<dbReference type="FunFam" id="1.10.510.10:FF:000479">
    <property type="entry name" value="Leucine-rich repeat receptor-like protein kinase"/>
    <property type="match status" value="1"/>
</dbReference>
<feature type="domain" description="Protein kinase" evidence="18">
    <location>
        <begin position="1"/>
        <end position="346"/>
    </location>
</feature>
<name>A0A2I4F674_JUGRE</name>
<evidence type="ECO:0000256" key="12">
    <source>
        <dbReference type="ARBA" id="ARBA00022989"/>
    </source>
</evidence>
<evidence type="ECO:0000256" key="9">
    <source>
        <dbReference type="ARBA" id="ARBA00022741"/>
    </source>
</evidence>
<evidence type="ECO:0000313" key="20">
    <source>
        <dbReference type="RefSeq" id="XP_018827142.1"/>
    </source>
</evidence>
<dbReference type="InterPro" id="IPR011009">
    <property type="entry name" value="Kinase-like_dom_sf"/>
</dbReference>
<evidence type="ECO:0000256" key="7">
    <source>
        <dbReference type="ARBA" id="ARBA00022729"/>
    </source>
</evidence>
<evidence type="ECO:0000256" key="14">
    <source>
        <dbReference type="ARBA" id="ARBA00023170"/>
    </source>
</evidence>